<name>A0ABT4Y141_METRE</name>
<feature type="compositionally biased region" description="Polar residues" evidence="2">
    <location>
        <begin position="198"/>
        <end position="212"/>
    </location>
</feature>
<keyword evidence="4" id="KW-1185">Reference proteome</keyword>
<protein>
    <submittedName>
        <fullName evidence="3">Uncharacterized protein</fullName>
    </submittedName>
</protein>
<feature type="coiled-coil region" evidence="1">
    <location>
        <begin position="336"/>
        <end position="373"/>
    </location>
</feature>
<dbReference type="Proteomes" id="UP001211689">
    <property type="component" value="Unassembled WGS sequence"/>
</dbReference>
<proteinExistence type="predicted"/>
<accession>A0ABT4Y141</accession>
<comment type="caution">
    <text evidence="3">The sequence shown here is derived from an EMBL/GenBank/DDBJ whole genome shotgun (WGS) entry which is preliminary data.</text>
</comment>
<feature type="compositionally biased region" description="Acidic residues" evidence="2">
    <location>
        <begin position="109"/>
        <end position="124"/>
    </location>
</feature>
<evidence type="ECO:0000313" key="4">
    <source>
        <dbReference type="Proteomes" id="UP001211689"/>
    </source>
</evidence>
<feature type="region of interest" description="Disordered" evidence="2">
    <location>
        <begin position="49"/>
        <end position="72"/>
    </location>
</feature>
<feature type="compositionally biased region" description="Polar residues" evidence="2">
    <location>
        <begin position="177"/>
        <end position="189"/>
    </location>
</feature>
<evidence type="ECO:0000313" key="3">
    <source>
        <dbReference type="EMBL" id="MDA8482365.1"/>
    </source>
</evidence>
<keyword evidence="1" id="KW-0175">Coiled coil</keyword>
<dbReference type="RefSeq" id="WP_271470137.1">
    <property type="nucleotide sequence ID" value="NZ_JANEWF010000003.1"/>
</dbReference>
<evidence type="ECO:0000256" key="2">
    <source>
        <dbReference type="SAM" id="MobiDB-lite"/>
    </source>
</evidence>
<gene>
    <name evidence="3" type="ORF">NNO07_04735</name>
</gene>
<reference evidence="3 4" key="1">
    <citation type="submission" date="2022-07" db="EMBL/GenBank/DDBJ databases">
        <title>Genome Analysis of Selected Gammaproteobacteria from Nigerian Food snails.</title>
        <authorList>
            <person name="Okafor A.C."/>
        </authorList>
    </citation>
    <scope>NUCLEOTIDE SEQUENCE [LARGE SCALE GENOMIC DNA]</scope>
    <source>
        <strain evidence="3 4">Awg 2</strain>
    </source>
</reference>
<evidence type="ECO:0000256" key="1">
    <source>
        <dbReference type="SAM" id="Coils"/>
    </source>
</evidence>
<dbReference type="EMBL" id="JANEWF010000003">
    <property type="protein sequence ID" value="MDA8482365.1"/>
    <property type="molecule type" value="Genomic_DNA"/>
</dbReference>
<feature type="region of interest" description="Disordered" evidence="2">
    <location>
        <begin position="177"/>
        <end position="212"/>
    </location>
</feature>
<feature type="coiled-coil region" evidence="1">
    <location>
        <begin position="258"/>
        <end position="296"/>
    </location>
</feature>
<feature type="region of interest" description="Disordered" evidence="2">
    <location>
        <begin position="99"/>
        <end position="161"/>
    </location>
</feature>
<sequence length="404" mass="43969">MSTASKTEFHFVHLNGEITGDGKNPAISGDHHCLSINRSSISKLIATRESSNIGDPLPSTRPPLPDETTTAATSFSPIDSRALGVDFSLTSPAVVEAATELPAPTEGSIAEEVERESVDVEDVSEASAEARPEPVVPEPESEPAAAAEPEPETETEVGSPQEIEDLPSDYAEIATASTPPQQATENLNEPATVETEHPTTMIQPQPTLPTVSNSEADSVLFDVQSTLDSLADMAKGLTQQKLETVKQQEGLEQRKALLQEKERILADKDEQLRLLEARLTREVSNLERNAEDNARALAERSTALKALAESVEARDRNTAKLAETLRLEKQRNDELAESLVRRAESLDEREAALNRKDDELAEKLKQLIAAKDRFRALVKAFNETVQFNNTLNAISSTALDDGQH</sequence>
<organism evidence="3 4">
    <name type="scientific">Metapseudomonas resinovorans</name>
    <name type="common">Pseudomonas resinovorans</name>
    <dbReference type="NCBI Taxonomy" id="53412"/>
    <lineage>
        <taxon>Bacteria</taxon>
        <taxon>Pseudomonadati</taxon>
        <taxon>Pseudomonadota</taxon>
        <taxon>Gammaproteobacteria</taxon>
        <taxon>Pseudomonadales</taxon>
        <taxon>Pseudomonadaceae</taxon>
        <taxon>Metapseudomonas</taxon>
    </lineage>
</organism>